<evidence type="ECO:0000313" key="2">
    <source>
        <dbReference type="EMBL" id="KAJ4195579.1"/>
    </source>
</evidence>
<dbReference type="Proteomes" id="UP001152087">
    <property type="component" value="Unassembled WGS sequence"/>
</dbReference>
<dbReference type="EMBL" id="JAOQAV010000003">
    <property type="protein sequence ID" value="KAJ4195579.1"/>
    <property type="molecule type" value="Genomic_DNA"/>
</dbReference>
<gene>
    <name evidence="2" type="ORF">NW755_001740</name>
</gene>
<accession>A0A9W8V6T1</accession>
<sequence length="562" mass="62405">MYLDGKEFYKCAKPDDQCFGDIFCEDIKCSGDWGEECGDHDKQRPVYMEALDETQMNLQGMSAYLVSNFFPPIEKSFEFFLRELLVGMGTAFSIGGSYLKLNNWVKSNDFAKESSSAFGALLNGIGTGYREVVQYPADQKFSDFADLGVFMTNVFEQTRTALNDMQENLAIGNYWGGNRFFNYASGGAFLPGPGQEFSSEPSDSQLATLRKYLQKQFNARAINYIWRQQKIFITYTTDVDGSCEQDKQGPQDMKYCREGDPGVYYLYWWHEASVGLGSTTGLNTFDTGKMDHPTGWDKLAAGWIEQGYQLSLNDVFEASIAAYQAHRFDYEGENSVKRAQEAVTDGWANPWDRGTSWEGTFTIPVCDTGDVSHNVQLGERIMPCNCGGGNEVDAWKKAAKFDGYQTYDQECTEVKQAERKQDRRGGKGNQESDTPALPSEVNEIQCLTSDGVNKDMVSQVTYCSAAIASLDTDRDREICSTDCQDGGKGQNSVDAEHGGPEYGCMTVGNAQDFYANAVAVTEDGGKGCHPAGTPDFAATFVTPDGMNRWCLSDYEHANYCTI</sequence>
<reference evidence="2" key="1">
    <citation type="submission" date="2022-09" db="EMBL/GenBank/DDBJ databases">
        <title>Fusarium specimens isolated from Avocado Roots.</title>
        <authorList>
            <person name="Stajich J."/>
            <person name="Roper C."/>
            <person name="Heimlech-Rivalta G."/>
        </authorList>
    </citation>
    <scope>NUCLEOTIDE SEQUENCE</scope>
    <source>
        <strain evidence="2">A02</strain>
    </source>
</reference>
<name>A0A9W8V6T1_9HYPO</name>
<evidence type="ECO:0000256" key="1">
    <source>
        <dbReference type="SAM" id="MobiDB-lite"/>
    </source>
</evidence>
<protein>
    <submittedName>
        <fullName evidence="2">Uncharacterized protein</fullName>
    </submittedName>
</protein>
<keyword evidence="3" id="KW-1185">Reference proteome</keyword>
<proteinExistence type="predicted"/>
<feature type="region of interest" description="Disordered" evidence="1">
    <location>
        <begin position="415"/>
        <end position="439"/>
    </location>
</feature>
<organism evidence="2 3">
    <name type="scientific">Fusarium falciforme</name>
    <dbReference type="NCBI Taxonomy" id="195108"/>
    <lineage>
        <taxon>Eukaryota</taxon>
        <taxon>Fungi</taxon>
        <taxon>Dikarya</taxon>
        <taxon>Ascomycota</taxon>
        <taxon>Pezizomycotina</taxon>
        <taxon>Sordariomycetes</taxon>
        <taxon>Hypocreomycetidae</taxon>
        <taxon>Hypocreales</taxon>
        <taxon>Nectriaceae</taxon>
        <taxon>Fusarium</taxon>
        <taxon>Fusarium solani species complex</taxon>
    </lineage>
</organism>
<feature type="compositionally biased region" description="Basic and acidic residues" evidence="1">
    <location>
        <begin position="415"/>
        <end position="425"/>
    </location>
</feature>
<comment type="caution">
    <text evidence="2">The sequence shown here is derived from an EMBL/GenBank/DDBJ whole genome shotgun (WGS) entry which is preliminary data.</text>
</comment>
<dbReference type="AlphaFoldDB" id="A0A9W8V6T1"/>
<evidence type="ECO:0000313" key="3">
    <source>
        <dbReference type="Proteomes" id="UP001152087"/>
    </source>
</evidence>